<evidence type="ECO:0000256" key="1">
    <source>
        <dbReference type="SAM" id="Phobius"/>
    </source>
</evidence>
<reference evidence="2" key="1">
    <citation type="journal article" date="2014" name="Int. J. Syst. Evol. Microbiol.">
        <title>Complete genome sequence of Corynebacterium casei LMG S-19264T (=DSM 44701T), isolated from a smear-ripened cheese.</title>
        <authorList>
            <consortium name="US DOE Joint Genome Institute (JGI-PGF)"/>
            <person name="Walter F."/>
            <person name="Albersmeier A."/>
            <person name="Kalinowski J."/>
            <person name="Ruckert C."/>
        </authorList>
    </citation>
    <scope>NUCLEOTIDE SEQUENCE</scope>
    <source>
        <strain evidence="2">CCM 7664</strain>
    </source>
</reference>
<dbReference type="RefSeq" id="WP_188420443.1">
    <property type="nucleotide sequence ID" value="NZ_BMDP01000002.1"/>
</dbReference>
<evidence type="ECO:0000313" key="2">
    <source>
        <dbReference type="EMBL" id="GGI54385.1"/>
    </source>
</evidence>
<evidence type="ECO:0000313" key="3">
    <source>
        <dbReference type="Proteomes" id="UP000627205"/>
    </source>
</evidence>
<reference evidence="2" key="2">
    <citation type="submission" date="2020-09" db="EMBL/GenBank/DDBJ databases">
        <authorList>
            <person name="Sun Q."/>
            <person name="Sedlacek I."/>
        </authorList>
    </citation>
    <scope>NUCLEOTIDE SEQUENCE</scope>
    <source>
        <strain evidence="2">CCM 7664</strain>
    </source>
</reference>
<keyword evidence="3" id="KW-1185">Reference proteome</keyword>
<accession>A0A8J3AW43</accession>
<proteinExistence type="predicted"/>
<comment type="caution">
    <text evidence="2">The sequence shown here is derived from an EMBL/GenBank/DDBJ whole genome shotgun (WGS) entry which is preliminary data.</text>
</comment>
<keyword evidence="1" id="KW-0812">Transmembrane</keyword>
<keyword evidence="1" id="KW-1133">Transmembrane helix</keyword>
<feature type="transmembrane region" description="Helical" evidence="1">
    <location>
        <begin position="85"/>
        <end position="104"/>
    </location>
</feature>
<protein>
    <submittedName>
        <fullName evidence="2">Uncharacterized protein</fullName>
    </submittedName>
</protein>
<dbReference type="EMBL" id="BMDP01000002">
    <property type="protein sequence ID" value="GGI54385.1"/>
    <property type="molecule type" value="Genomic_DNA"/>
</dbReference>
<gene>
    <name evidence="2" type="ORF">GCM10011430_15590</name>
</gene>
<dbReference type="Proteomes" id="UP000627205">
    <property type="component" value="Unassembled WGS sequence"/>
</dbReference>
<organism evidence="2 3">
    <name type="scientific">Oxalicibacterium solurbis</name>
    <dbReference type="NCBI Taxonomy" id="69280"/>
    <lineage>
        <taxon>Bacteria</taxon>
        <taxon>Pseudomonadati</taxon>
        <taxon>Pseudomonadota</taxon>
        <taxon>Betaproteobacteria</taxon>
        <taxon>Burkholderiales</taxon>
        <taxon>Oxalobacteraceae</taxon>
        <taxon>Oxalicibacterium</taxon>
    </lineage>
</organism>
<keyword evidence="1" id="KW-0472">Membrane</keyword>
<dbReference type="AlphaFoldDB" id="A0A8J3AW43"/>
<sequence>MPVPWTTIIATLPTLIDAAGKLFKKTSAPPPRINPSADHEEKLNAAIKQLEYYESLQAEQSKLLKETIEQLQNVSLSCSTMARRANIAIVLAIVSLLITAGTLLGK</sequence>
<name>A0A8J3AW43_9BURK</name>